<protein>
    <submittedName>
        <fullName evidence="2">Uncharacterized protein</fullName>
    </submittedName>
</protein>
<organism evidence="2 3">
    <name type="scientific">Blepharisma stoltei</name>
    <dbReference type="NCBI Taxonomy" id="1481888"/>
    <lineage>
        <taxon>Eukaryota</taxon>
        <taxon>Sar</taxon>
        <taxon>Alveolata</taxon>
        <taxon>Ciliophora</taxon>
        <taxon>Postciliodesmatophora</taxon>
        <taxon>Heterotrichea</taxon>
        <taxon>Heterotrichida</taxon>
        <taxon>Blepharismidae</taxon>
        <taxon>Blepharisma</taxon>
    </lineage>
</organism>
<dbReference type="EMBL" id="CAJZBQ010000050">
    <property type="protein sequence ID" value="CAG9330118.1"/>
    <property type="molecule type" value="Genomic_DNA"/>
</dbReference>
<comment type="caution">
    <text evidence="2">The sequence shown here is derived from an EMBL/GenBank/DDBJ whole genome shotgun (WGS) entry which is preliminary data.</text>
</comment>
<proteinExistence type="predicted"/>
<evidence type="ECO:0000313" key="3">
    <source>
        <dbReference type="Proteomes" id="UP001162131"/>
    </source>
</evidence>
<sequence length="232" mass="26780">MVKNIPQELESSRNLEIPIEPPQELSYHSQELLGVHSSPESVLPGREYTQGRKKSPIKFENTAVGCLIQYLRKNGPSSIEDIVRHFTAVEHNLVTTRGGKFVKDAFGIADYAISWNPKLFLLDRHSNYCINEAKAAEAEESFKNRDARRIQQTKESEERNNKRLERQRKRRESWKKIRKIILNDLRGDMENPTCFTKVFLILTSGNKEVASMMTKEIREAYASMIRNNPNSS</sequence>
<keyword evidence="3" id="KW-1185">Reference proteome</keyword>
<feature type="region of interest" description="Disordered" evidence="1">
    <location>
        <begin position="144"/>
        <end position="169"/>
    </location>
</feature>
<reference evidence="2" key="1">
    <citation type="submission" date="2021-09" db="EMBL/GenBank/DDBJ databases">
        <authorList>
            <consortium name="AG Swart"/>
            <person name="Singh M."/>
            <person name="Singh A."/>
            <person name="Seah K."/>
            <person name="Emmerich C."/>
        </authorList>
    </citation>
    <scope>NUCLEOTIDE SEQUENCE</scope>
    <source>
        <strain evidence="2">ATCC30299</strain>
    </source>
</reference>
<accession>A0AAU9K394</accession>
<evidence type="ECO:0000256" key="1">
    <source>
        <dbReference type="SAM" id="MobiDB-lite"/>
    </source>
</evidence>
<dbReference type="Proteomes" id="UP001162131">
    <property type="component" value="Unassembled WGS sequence"/>
</dbReference>
<evidence type="ECO:0000313" key="2">
    <source>
        <dbReference type="EMBL" id="CAG9330118.1"/>
    </source>
</evidence>
<gene>
    <name evidence="2" type="ORF">BSTOLATCC_MIC50226</name>
</gene>
<dbReference type="AlphaFoldDB" id="A0AAU9K394"/>
<name>A0AAU9K394_9CILI</name>
<feature type="compositionally biased region" description="Basic and acidic residues" evidence="1">
    <location>
        <begin position="144"/>
        <end position="164"/>
    </location>
</feature>